<feature type="transmembrane region" description="Helical" evidence="6">
    <location>
        <begin position="267"/>
        <end position="286"/>
    </location>
</feature>
<dbReference type="STRING" id="1293054.HSACCH_00850"/>
<name>M5DZL2_9FIRM</name>
<accession>M5DZL2</accession>
<feature type="transmembrane region" description="Helical" evidence="6">
    <location>
        <begin position="122"/>
        <end position="140"/>
    </location>
</feature>
<evidence type="ECO:0000313" key="8">
    <source>
        <dbReference type="Proteomes" id="UP000012063"/>
    </source>
</evidence>
<dbReference type="GO" id="GO:0005886">
    <property type="term" value="C:plasma membrane"/>
    <property type="evidence" value="ECO:0007669"/>
    <property type="project" value="UniProtKB-SubCell"/>
</dbReference>
<evidence type="ECO:0000256" key="4">
    <source>
        <dbReference type="ARBA" id="ARBA00022989"/>
    </source>
</evidence>
<comment type="subcellular location">
    <subcellularLocation>
        <location evidence="1">Cell membrane</location>
        <topology evidence="1">Multi-pass membrane protein</topology>
    </subcellularLocation>
</comment>
<comment type="caution">
    <text evidence="7">The sequence shown here is derived from an EMBL/GenBank/DDBJ whole genome shotgun (WGS) entry which is preliminary data.</text>
</comment>
<dbReference type="InParanoid" id="M5DZL2"/>
<dbReference type="OrthoDB" id="9789111at2"/>
<feature type="transmembrane region" description="Helical" evidence="6">
    <location>
        <begin position="16"/>
        <end position="37"/>
    </location>
</feature>
<keyword evidence="3 6" id="KW-0812">Transmembrane</keyword>
<proteinExistence type="predicted"/>
<dbReference type="eggNOG" id="COG1172">
    <property type="taxonomic scope" value="Bacteria"/>
</dbReference>
<evidence type="ECO:0000256" key="1">
    <source>
        <dbReference type="ARBA" id="ARBA00004651"/>
    </source>
</evidence>
<dbReference type="Pfam" id="PF02653">
    <property type="entry name" value="BPD_transp_2"/>
    <property type="match status" value="1"/>
</dbReference>
<keyword evidence="5 6" id="KW-0472">Membrane</keyword>
<dbReference type="EMBL" id="CAUI01000005">
    <property type="protein sequence ID" value="CCU78711.1"/>
    <property type="molecule type" value="Genomic_DNA"/>
</dbReference>
<evidence type="ECO:0000256" key="5">
    <source>
        <dbReference type="ARBA" id="ARBA00023136"/>
    </source>
</evidence>
<dbReference type="RefSeq" id="WP_005488108.1">
    <property type="nucleotide sequence ID" value="NZ_CAUI01000005.1"/>
</dbReference>
<evidence type="ECO:0000256" key="3">
    <source>
        <dbReference type="ARBA" id="ARBA00022692"/>
    </source>
</evidence>
<dbReference type="PANTHER" id="PTHR32196:SF72">
    <property type="entry name" value="RIBOSE IMPORT PERMEASE PROTEIN RBSC"/>
    <property type="match status" value="1"/>
</dbReference>
<dbReference type="PANTHER" id="PTHR32196">
    <property type="entry name" value="ABC TRANSPORTER PERMEASE PROTEIN YPHD-RELATED-RELATED"/>
    <property type="match status" value="1"/>
</dbReference>
<dbReference type="GO" id="GO:0022857">
    <property type="term" value="F:transmembrane transporter activity"/>
    <property type="evidence" value="ECO:0007669"/>
    <property type="project" value="InterPro"/>
</dbReference>
<feature type="transmembrane region" description="Helical" evidence="6">
    <location>
        <begin position="161"/>
        <end position="182"/>
    </location>
</feature>
<feature type="transmembrane region" description="Helical" evidence="6">
    <location>
        <begin position="77"/>
        <end position="110"/>
    </location>
</feature>
<dbReference type="Proteomes" id="UP000012063">
    <property type="component" value="Unassembled WGS sequence"/>
</dbReference>
<protein>
    <submittedName>
        <fullName evidence="7">Ribose ABC transport system, permease protein RbsC (TC 3.A.1.2.1)</fullName>
    </submittedName>
</protein>
<keyword evidence="2" id="KW-1003">Cell membrane</keyword>
<feature type="transmembrane region" description="Helical" evidence="6">
    <location>
        <begin position="292"/>
        <end position="311"/>
    </location>
</feature>
<feature type="transmembrane region" description="Helical" evidence="6">
    <location>
        <begin position="213"/>
        <end position="231"/>
    </location>
</feature>
<dbReference type="CDD" id="cd06579">
    <property type="entry name" value="TM_PBP1_transp_AraH_like"/>
    <property type="match status" value="1"/>
</dbReference>
<dbReference type="AlphaFoldDB" id="M5DZL2"/>
<evidence type="ECO:0000256" key="2">
    <source>
        <dbReference type="ARBA" id="ARBA00022475"/>
    </source>
</evidence>
<evidence type="ECO:0000313" key="7">
    <source>
        <dbReference type="EMBL" id="CCU78711.1"/>
    </source>
</evidence>
<feature type="transmembrane region" description="Helical" evidence="6">
    <location>
        <begin position="49"/>
        <end position="70"/>
    </location>
</feature>
<keyword evidence="4 6" id="KW-1133">Transmembrane helix</keyword>
<reference evidence="8" key="1">
    <citation type="journal article" date="2013" name="Genome Announc.">
        <title>Genome Sequence of Halanaerobium saccharolyticum subsp. saccharolyticum Strain DSM 6643T, a Halophilic Hydrogen-Producing Bacterium.</title>
        <authorList>
            <person name="Kivisto A."/>
            <person name="Larjo A."/>
            <person name="Ciranna A."/>
            <person name="Santala V."/>
            <person name="Roos C."/>
            <person name="Karp M."/>
        </authorList>
    </citation>
    <scope>NUCLEOTIDE SEQUENCE [LARGE SCALE GENOMIC DNA]</scope>
    <source>
        <strain evidence="8">DSM 6643</strain>
    </source>
</reference>
<evidence type="ECO:0000256" key="6">
    <source>
        <dbReference type="SAM" id="Phobius"/>
    </source>
</evidence>
<gene>
    <name evidence="7" type="ORF">HSACCH_00850</name>
</gene>
<sequence length="321" mass="34097">MNNVSKKFKEVVQSEFAILFILIGIGIVVSFLSPHFLTVNNILNILQRSAIIGVVALGMTFVILTGGIDLSVGGQVVLIGMVGAMMMVNGMSMILAVIMMIGLGIILGAINGFNVSVLKLPPFIATLAMMNISRGLSLYISKGKTIFGLPSSYEFFGLARIFKIPVAIYIYGLLFIATYYILNYTTFGRKVYASGSNKKAAWLSGIEVNKIKFFVYIVNGIMASVAAIILTSKLTAAPGTMGEGLELDAIASVVIGGTSLFGGEGNIAGTVVGTLIIVTIGNAMNLLAVSPFLQSVIKGLVILFAIILDMWRKGYIGNKNV</sequence>
<dbReference type="InterPro" id="IPR001851">
    <property type="entry name" value="ABC_transp_permease"/>
</dbReference>
<keyword evidence="8" id="KW-1185">Reference proteome</keyword>
<organism evidence="7 8">
    <name type="scientific">Halanaerobium saccharolyticum subsp. saccharolyticum DSM 6643</name>
    <dbReference type="NCBI Taxonomy" id="1293054"/>
    <lineage>
        <taxon>Bacteria</taxon>
        <taxon>Bacillati</taxon>
        <taxon>Bacillota</taxon>
        <taxon>Clostridia</taxon>
        <taxon>Halanaerobiales</taxon>
        <taxon>Halanaerobiaceae</taxon>
        <taxon>Halanaerobium</taxon>
    </lineage>
</organism>